<evidence type="ECO:0000256" key="1">
    <source>
        <dbReference type="SAM" id="MobiDB-lite"/>
    </source>
</evidence>
<reference evidence="2 3" key="1">
    <citation type="submission" date="2020-12" db="EMBL/GenBank/DDBJ databases">
        <title>Draft genome sequence of the commensal strain Corynebacterium tuberculostearicum MFP09/CIP 102622 isolated from human skin.</title>
        <authorList>
            <person name="Boukerb A.M."/>
            <person name="Janvier X."/>
            <person name="Feuilloley M.G.J."/>
            <person name="Groboillot A."/>
        </authorList>
    </citation>
    <scope>NUCLEOTIDE SEQUENCE [LARGE SCALE GENOMIC DNA]</scope>
    <source>
        <strain evidence="2 3">CIP 102622</strain>
    </source>
</reference>
<gene>
    <name evidence="2" type="ORF">JDP02_02390</name>
</gene>
<sequence length="168" mass="18696">MIFFGASGGGFASLYYSWHFPGSTAIAVNPQTNIAEYTSDPVETYANIAWDVPDIESSPITFDLRSLYSHGFPNRVIFLQNTFDGLHRDRHLAPWLRATPAPDKNMWLLMGRWGRGHTPPESALLKQVLEASVSPSTSPLETLGFEQAPPRNRPKTWHKALKQNGSAS</sequence>
<organism evidence="2 3">
    <name type="scientific">Corynebacterium tuberculostearicum</name>
    <dbReference type="NCBI Taxonomy" id="38304"/>
    <lineage>
        <taxon>Bacteria</taxon>
        <taxon>Bacillati</taxon>
        <taxon>Actinomycetota</taxon>
        <taxon>Actinomycetes</taxon>
        <taxon>Mycobacteriales</taxon>
        <taxon>Corynebacteriaceae</taxon>
        <taxon>Corynebacterium</taxon>
    </lineage>
</organism>
<keyword evidence="3" id="KW-1185">Reference proteome</keyword>
<feature type="compositionally biased region" description="Basic residues" evidence="1">
    <location>
        <begin position="152"/>
        <end position="161"/>
    </location>
</feature>
<feature type="region of interest" description="Disordered" evidence="1">
    <location>
        <begin position="135"/>
        <end position="168"/>
    </location>
</feature>
<dbReference type="InterPro" id="IPR029058">
    <property type="entry name" value="AB_hydrolase_fold"/>
</dbReference>
<evidence type="ECO:0000313" key="3">
    <source>
        <dbReference type="Proteomes" id="UP000603369"/>
    </source>
</evidence>
<dbReference type="SUPFAM" id="SSF53474">
    <property type="entry name" value="alpha/beta-Hydrolases"/>
    <property type="match status" value="1"/>
</dbReference>
<name>A0A8I1HWP2_9CORY</name>
<dbReference type="AlphaFoldDB" id="A0A8I1HWP2"/>
<dbReference type="EMBL" id="JAEHFL010000002">
    <property type="protein sequence ID" value="MBK3427362.1"/>
    <property type="molecule type" value="Genomic_DNA"/>
</dbReference>
<proteinExistence type="predicted"/>
<comment type="caution">
    <text evidence="2">The sequence shown here is derived from an EMBL/GenBank/DDBJ whole genome shotgun (WGS) entry which is preliminary data.</text>
</comment>
<evidence type="ECO:0000313" key="2">
    <source>
        <dbReference type="EMBL" id="MBK3427362.1"/>
    </source>
</evidence>
<accession>A0A8I1HWP2</accession>
<dbReference type="Proteomes" id="UP000603369">
    <property type="component" value="Unassembled WGS sequence"/>
</dbReference>
<dbReference type="RefSeq" id="WP_200435356.1">
    <property type="nucleotide sequence ID" value="NZ_JAEHFL010000002.1"/>
</dbReference>
<protein>
    <submittedName>
        <fullName evidence="2">Uncharacterized protein</fullName>
    </submittedName>
</protein>